<keyword evidence="1" id="KW-1133">Transmembrane helix</keyword>
<evidence type="ECO:0008006" key="4">
    <source>
        <dbReference type="Google" id="ProtNLM"/>
    </source>
</evidence>
<evidence type="ECO:0000256" key="1">
    <source>
        <dbReference type="SAM" id="Phobius"/>
    </source>
</evidence>
<evidence type="ECO:0000313" key="3">
    <source>
        <dbReference type="Proteomes" id="UP001501729"/>
    </source>
</evidence>
<feature type="transmembrane region" description="Helical" evidence="1">
    <location>
        <begin position="26"/>
        <end position="53"/>
    </location>
</feature>
<keyword evidence="1" id="KW-0472">Membrane</keyword>
<dbReference type="InterPro" id="IPR058278">
    <property type="entry name" value="DUF7972"/>
</dbReference>
<evidence type="ECO:0000313" key="2">
    <source>
        <dbReference type="EMBL" id="GAA5043192.1"/>
    </source>
</evidence>
<comment type="caution">
    <text evidence="2">The sequence shown here is derived from an EMBL/GenBank/DDBJ whole genome shotgun (WGS) entry which is preliminary data.</text>
</comment>
<dbReference type="RefSeq" id="WP_227775547.1">
    <property type="nucleotide sequence ID" value="NZ_BAABKX010000001.1"/>
</dbReference>
<accession>A0AAV3UD29</accession>
<dbReference type="Pfam" id="PF25927">
    <property type="entry name" value="DUF7972"/>
    <property type="match status" value="1"/>
</dbReference>
<organism evidence="2 3">
    <name type="scientific">Haladaptatus pallidirubidus</name>
    <dbReference type="NCBI Taxonomy" id="1008152"/>
    <lineage>
        <taxon>Archaea</taxon>
        <taxon>Methanobacteriati</taxon>
        <taxon>Methanobacteriota</taxon>
        <taxon>Stenosarchaea group</taxon>
        <taxon>Halobacteria</taxon>
        <taxon>Halobacteriales</taxon>
        <taxon>Haladaptataceae</taxon>
        <taxon>Haladaptatus</taxon>
    </lineage>
</organism>
<dbReference type="AlphaFoldDB" id="A0AAV3UD29"/>
<protein>
    <recommendedName>
        <fullName evidence="4">Flagellar protein FlaJ</fullName>
    </recommendedName>
</protein>
<feature type="transmembrane region" description="Helical" evidence="1">
    <location>
        <begin position="242"/>
        <end position="262"/>
    </location>
</feature>
<gene>
    <name evidence="2" type="ORF">GCM10025751_07530</name>
</gene>
<dbReference type="EMBL" id="BAABKX010000001">
    <property type="protein sequence ID" value="GAA5043192.1"/>
    <property type="molecule type" value="Genomic_DNA"/>
</dbReference>
<dbReference type="GeneID" id="68611302"/>
<dbReference type="Proteomes" id="UP001501729">
    <property type="component" value="Unassembled WGS sequence"/>
</dbReference>
<reference evidence="2 3" key="1">
    <citation type="journal article" date="2019" name="Int. J. Syst. Evol. Microbiol.">
        <title>The Global Catalogue of Microorganisms (GCM) 10K type strain sequencing project: providing services to taxonomists for standard genome sequencing and annotation.</title>
        <authorList>
            <consortium name="The Broad Institute Genomics Platform"/>
            <consortium name="The Broad Institute Genome Sequencing Center for Infectious Disease"/>
            <person name="Wu L."/>
            <person name="Ma J."/>
        </authorList>
    </citation>
    <scope>NUCLEOTIDE SEQUENCE [LARGE SCALE GENOMIC DNA]</scope>
    <source>
        <strain evidence="2 3">JCM 17504</strain>
    </source>
</reference>
<keyword evidence="1" id="KW-0812">Transmembrane</keyword>
<feature type="transmembrane region" description="Helical" evidence="1">
    <location>
        <begin position="274"/>
        <end position="297"/>
    </location>
</feature>
<keyword evidence="3" id="KW-1185">Reference proteome</keyword>
<name>A0AAV3UD29_9EURY</name>
<sequence>MLDESVVTPDDDGGVGEWVLLSGNRFVLTAGICAAVVAVLTALTAIGAISVGFTSSVRTLLSSGITSGLLTLITVALSINQLILSRVFGSPDELADRLSGTLEFRRTVEEIAGLSSSPTDPTDFLALVFETIHDRITDAELSSIDDEVAEYQSALASYSEDLGNRVQNQDNIVGVLSEIIGPEYAEFMAATRHVRNEFGDELSDSAQSGVEDTFELLKAIAIARQYFKTLAIQQDLARLSRFVAYSGLAAFVTTICLTLLYKSSSGAYIGQPDLSIVVILGFGVIVSPLAVLISYILRVATIARYTVSVGPFVPPKEEAE</sequence>
<proteinExistence type="predicted"/>